<dbReference type="InterPro" id="IPR001138">
    <property type="entry name" value="Zn2Cys6_DnaBD"/>
</dbReference>
<dbReference type="SMART" id="SM00066">
    <property type="entry name" value="GAL4"/>
    <property type="match status" value="1"/>
</dbReference>
<dbReference type="InterPro" id="IPR053157">
    <property type="entry name" value="Sterol_Uptake_Regulator"/>
</dbReference>
<dbReference type="InterPro" id="IPR036864">
    <property type="entry name" value="Zn2-C6_fun-type_DNA-bd_sf"/>
</dbReference>
<dbReference type="GO" id="GO:0008270">
    <property type="term" value="F:zinc ion binding"/>
    <property type="evidence" value="ECO:0007669"/>
    <property type="project" value="InterPro"/>
</dbReference>
<protein>
    <submittedName>
        <fullName evidence="4">Sterol regulatory element-binding protein ECM22</fullName>
    </submittedName>
</protein>
<dbReference type="PROSITE" id="PS00463">
    <property type="entry name" value="ZN2_CY6_FUNGAL_1"/>
    <property type="match status" value="1"/>
</dbReference>
<organism evidence="4 5">
    <name type="scientific">Colletotrichum fructicola (strain Nara gc5)</name>
    <name type="common">Anthracnose fungus</name>
    <name type="synonym">Colletotrichum gloeosporioides (strain Nara gc5)</name>
    <dbReference type="NCBI Taxonomy" id="1213859"/>
    <lineage>
        <taxon>Eukaryota</taxon>
        <taxon>Fungi</taxon>
        <taxon>Dikarya</taxon>
        <taxon>Ascomycota</taxon>
        <taxon>Pezizomycotina</taxon>
        <taxon>Sordariomycetes</taxon>
        <taxon>Hypocreomycetidae</taxon>
        <taxon>Glomerellales</taxon>
        <taxon>Glomerellaceae</taxon>
        <taxon>Colletotrichum</taxon>
        <taxon>Colletotrichum gloeosporioides species complex</taxon>
    </lineage>
</organism>
<dbReference type="GO" id="GO:0001228">
    <property type="term" value="F:DNA-binding transcription activator activity, RNA polymerase II-specific"/>
    <property type="evidence" value="ECO:0007669"/>
    <property type="project" value="TreeGrafter"/>
</dbReference>
<dbReference type="CDD" id="cd00067">
    <property type="entry name" value="GAL4"/>
    <property type="match status" value="1"/>
</dbReference>
<reference evidence="4 5" key="1">
    <citation type="submission" date="2012-08" db="EMBL/GenBank/DDBJ databases">
        <authorList>
            <person name="Gan P.H.P."/>
            <person name="Ikeda K."/>
            <person name="Irieda H."/>
            <person name="Narusaka M."/>
            <person name="O'Connell R.J."/>
            <person name="Narusaka Y."/>
            <person name="Takano Y."/>
            <person name="Kubo Y."/>
            <person name="Shirasu K."/>
        </authorList>
    </citation>
    <scope>NUCLEOTIDE SEQUENCE [LARGE SCALE GENOMIC DNA]</scope>
    <source>
        <strain evidence="4 5">Nara gc5</strain>
    </source>
</reference>
<gene>
    <name evidence="4" type="ORF">CGGC5_v002015</name>
</gene>
<feature type="domain" description="Zn(2)-C6 fungal-type" evidence="3">
    <location>
        <begin position="24"/>
        <end position="54"/>
    </location>
</feature>
<evidence type="ECO:0000256" key="1">
    <source>
        <dbReference type="ARBA" id="ARBA00023242"/>
    </source>
</evidence>
<dbReference type="Proteomes" id="UP000011096">
    <property type="component" value="Unassembled WGS sequence"/>
</dbReference>
<proteinExistence type="predicted"/>
<reference evidence="4 5" key="2">
    <citation type="submission" date="2020-04" db="EMBL/GenBank/DDBJ databases">
        <title>Genome sequencing and assembly of multiple isolates from the Colletotrichum gloeosporioides species complex.</title>
        <authorList>
            <person name="Gan P."/>
            <person name="Shirasu K."/>
        </authorList>
    </citation>
    <scope>NUCLEOTIDE SEQUENCE [LARGE SCALE GENOMIC DNA]</scope>
    <source>
        <strain evidence="4 5">Nara gc5</strain>
    </source>
</reference>
<dbReference type="SUPFAM" id="SSF57701">
    <property type="entry name" value="Zn2/Cys6 DNA-binding domain"/>
    <property type="match status" value="1"/>
</dbReference>
<keyword evidence="5" id="KW-1185">Reference proteome</keyword>
<dbReference type="OrthoDB" id="3031538at2759"/>
<feature type="compositionally biased region" description="Basic residues" evidence="2">
    <location>
        <begin position="12"/>
        <end position="23"/>
    </location>
</feature>
<dbReference type="Gene3D" id="4.10.240.10">
    <property type="entry name" value="Zn(2)-C6 fungal-type DNA-binding domain"/>
    <property type="match status" value="1"/>
</dbReference>
<dbReference type="PANTHER" id="PTHR47784:SF9">
    <property type="entry name" value="ZN(II)2CYS6 TRANSCRIPTION FACTOR (EUROFUNG)"/>
    <property type="match status" value="1"/>
</dbReference>
<dbReference type="GeneID" id="43613135"/>
<comment type="caution">
    <text evidence="4">The sequence shown here is derived from an EMBL/GenBank/DDBJ whole genome shotgun (WGS) entry which is preliminary data.</text>
</comment>
<feature type="region of interest" description="Disordered" evidence="2">
    <location>
        <begin position="1"/>
        <end position="25"/>
    </location>
</feature>
<evidence type="ECO:0000256" key="2">
    <source>
        <dbReference type="SAM" id="MobiDB-lite"/>
    </source>
</evidence>
<dbReference type="AlphaFoldDB" id="A0A7J6JPP7"/>
<dbReference type="Pfam" id="PF00172">
    <property type="entry name" value="Zn_clus"/>
    <property type="match status" value="1"/>
</dbReference>
<evidence type="ECO:0000259" key="3">
    <source>
        <dbReference type="PROSITE" id="PS50048"/>
    </source>
</evidence>
<sequence length="429" mass="48992">MTSSVPPSRGDVRKRKSHTKSRKGCGNCKLRRVRCDESKPRCKKCLDYGVTCAYGPSSEAASLSVEVAFKVDLTPCRAKTAAAPSRKPVSYLPRTLPPPLPSTGSPESPDAAYQLTPIDVRLLERFQKRTVISFGTPTTKDIYERKTLPIAFQHPFVMHTILALTHLHDMSLTTTTRTANPAFTYHWYRAISLLHRKLSQPILPAERDALWVAAAFVGVASFANTSDIASPRDAWPLRPPCWEDLDWLKLGDGKKQVWRLTDPLRSEGIFRDVANELYTHVLLPASKLRFGAEDVAYMRANLPDGFCELYKLEEGLQEDNPYWTAAESLAARWGRTAKPGSPEEAKPFLTFLSKLDPRFKGLLEHKDERAMLMLAYWFARVCNRRYWWMWRRAVLETLAICDFIEPRWRGRWEVRLVEFPRMMAETCGL</sequence>
<evidence type="ECO:0000313" key="4">
    <source>
        <dbReference type="EMBL" id="KAF4491702.1"/>
    </source>
</evidence>
<evidence type="ECO:0000313" key="5">
    <source>
        <dbReference type="Proteomes" id="UP000011096"/>
    </source>
</evidence>
<dbReference type="PANTHER" id="PTHR47784">
    <property type="entry name" value="STEROL UPTAKE CONTROL PROTEIN 2"/>
    <property type="match status" value="1"/>
</dbReference>
<dbReference type="EMBL" id="ANPB02000001">
    <property type="protein sequence ID" value="KAF4491702.1"/>
    <property type="molecule type" value="Genomic_DNA"/>
</dbReference>
<dbReference type="RefSeq" id="XP_031891606.1">
    <property type="nucleotide sequence ID" value="XM_032029051.1"/>
</dbReference>
<dbReference type="InParanoid" id="A0A7J6JPP7"/>
<name>A0A7J6JPP7_COLFN</name>
<feature type="region of interest" description="Disordered" evidence="2">
    <location>
        <begin position="87"/>
        <end position="109"/>
    </location>
</feature>
<dbReference type="PROSITE" id="PS50048">
    <property type="entry name" value="ZN2_CY6_FUNGAL_2"/>
    <property type="match status" value="1"/>
</dbReference>
<keyword evidence="1" id="KW-0539">Nucleus</keyword>
<accession>A0A7J6JPP7</accession>